<dbReference type="InterPro" id="IPR013196">
    <property type="entry name" value="HTH_11"/>
</dbReference>
<dbReference type="PANTHER" id="PTHR34580">
    <property type="match status" value="1"/>
</dbReference>
<evidence type="ECO:0000313" key="4">
    <source>
        <dbReference type="Proteomes" id="UP000192521"/>
    </source>
</evidence>
<dbReference type="InterPro" id="IPR036388">
    <property type="entry name" value="WH-like_DNA-bd_sf"/>
</dbReference>
<protein>
    <submittedName>
        <fullName evidence="3">DNA-binding protein</fullName>
    </submittedName>
</protein>
<dbReference type="Gene3D" id="1.10.10.10">
    <property type="entry name" value="Winged helix-like DNA-binding domain superfamily/Winged helix DNA-binding domain"/>
    <property type="match status" value="1"/>
</dbReference>
<keyword evidence="3" id="KW-0238">DNA-binding</keyword>
<dbReference type="Pfam" id="PF08279">
    <property type="entry name" value="HTH_11"/>
    <property type="match status" value="1"/>
</dbReference>
<dbReference type="PANTHER" id="PTHR34580:SF3">
    <property type="entry name" value="PROTEIN PAFB"/>
    <property type="match status" value="1"/>
</dbReference>
<name>A0ABX3UBM3_KLUIN</name>
<feature type="domain" description="WYL" evidence="2">
    <location>
        <begin position="138"/>
        <end position="201"/>
    </location>
</feature>
<feature type="domain" description="Helix-turn-helix type 11" evidence="1">
    <location>
        <begin position="6"/>
        <end position="60"/>
    </location>
</feature>
<gene>
    <name evidence="3" type="ORF">B2M27_18185</name>
</gene>
<comment type="caution">
    <text evidence="3">The sequence shown here is derived from an EMBL/GenBank/DDBJ whole genome shotgun (WGS) entry which is preliminary data.</text>
</comment>
<evidence type="ECO:0000259" key="1">
    <source>
        <dbReference type="Pfam" id="PF08279"/>
    </source>
</evidence>
<dbReference type="Proteomes" id="UP000192521">
    <property type="component" value="Unassembled WGS sequence"/>
</dbReference>
<dbReference type="EMBL" id="MWPR01000031">
    <property type="protein sequence ID" value="ORJ48923.1"/>
    <property type="molecule type" value="Genomic_DNA"/>
</dbReference>
<dbReference type="InterPro" id="IPR036390">
    <property type="entry name" value="WH_DNA-bd_sf"/>
</dbReference>
<keyword evidence="4" id="KW-1185">Reference proteome</keyword>
<evidence type="ECO:0000313" key="3">
    <source>
        <dbReference type="EMBL" id="ORJ48923.1"/>
    </source>
</evidence>
<dbReference type="InterPro" id="IPR026881">
    <property type="entry name" value="WYL_dom"/>
</dbReference>
<dbReference type="SUPFAM" id="SSF46785">
    <property type="entry name" value="Winged helix' DNA-binding domain"/>
    <property type="match status" value="1"/>
</dbReference>
<dbReference type="Pfam" id="PF13280">
    <property type="entry name" value="WYL"/>
    <property type="match status" value="1"/>
</dbReference>
<dbReference type="GO" id="GO:0003677">
    <property type="term" value="F:DNA binding"/>
    <property type="evidence" value="ECO:0007669"/>
    <property type="project" value="UniProtKB-KW"/>
</dbReference>
<reference evidence="3 4" key="1">
    <citation type="submission" date="2017-02" db="EMBL/GenBank/DDBJ databases">
        <title>Draft genome sequence of a Kluyvera intermedia isolate from a patient with a pancreatic abscess.</title>
        <authorList>
            <person name="Thele R."/>
        </authorList>
    </citation>
    <scope>NUCLEOTIDE SEQUENCE [LARGE SCALE GENOMIC DNA]</scope>
    <source>
        <strain evidence="3 4">FOSA7093</strain>
    </source>
</reference>
<accession>A0ABX3UBM3</accession>
<sequence length="238" mass="27556">MRRADRLFQIIQILRRTKLPVTAARLADELEVSKRTVYRDLADLAGQRVPVEGEAGSGYRLSEYYDFPPLMFTPDELDALLLGVELVQRLPDATLANNARDVLSKISSVVPSRLQSVLNPSAVLLKPEEPVTNNIDTRQIRAAIRDGKKLLIEYRSADGTISKRVIWPIVLGYNQTHCLLISWCEKRESFRHFRTDRLLDILLLNEHINSDREALRSRWEEWRERELSRFRGGNYQED</sequence>
<organism evidence="3 4">
    <name type="scientific">Kluyvera intermedia</name>
    <name type="common">Enterobacter intermedius</name>
    <dbReference type="NCBI Taxonomy" id="61648"/>
    <lineage>
        <taxon>Bacteria</taxon>
        <taxon>Pseudomonadati</taxon>
        <taxon>Pseudomonadota</taxon>
        <taxon>Gammaproteobacteria</taxon>
        <taxon>Enterobacterales</taxon>
        <taxon>Enterobacteriaceae</taxon>
        <taxon>Kluyvera</taxon>
    </lineage>
</organism>
<dbReference type="InterPro" id="IPR051534">
    <property type="entry name" value="CBASS_pafABC_assoc_protein"/>
</dbReference>
<dbReference type="PROSITE" id="PS52050">
    <property type="entry name" value="WYL"/>
    <property type="match status" value="1"/>
</dbReference>
<proteinExistence type="predicted"/>
<dbReference type="RefSeq" id="WP_085006911.1">
    <property type="nucleotide sequence ID" value="NZ_MWPR01000031.1"/>
</dbReference>
<evidence type="ECO:0000259" key="2">
    <source>
        <dbReference type="Pfam" id="PF13280"/>
    </source>
</evidence>